<dbReference type="EMBL" id="CP012672">
    <property type="protein sequence ID" value="AUX29898.1"/>
    <property type="molecule type" value="Genomic_DNA"/>
</dbReference>
<evidence type="ECO:0000313" key="3">
    <source>
        <dbReference type="EMBL" id="KYF59648.1"/>
    </source>
</evidence>
<evidence type="ECO:0000313" key="2">
    <source>
        <dbReference type="EMBL" id="AUX29898.1"/>
    </source>
</evidence>
<dbReference type="Proteomes" id="UP000075604">
    <property type="component" value="Unassembled WGS sequence"/>
</dbReference>
<evidence type="ECO:0000256" key="1">
    <source>
        <dbReference type="SAM" id="MobiDB-lite"/>
    </source>
</evidence>
<feature type="region of interest" description="Disordered" evidence="1">
    <location>
        <begin position="34"/>
        <end position="61"/>
    </location>
</feature>
<sequence length="61" mass="6866">MLRRPREHSSTCPAPLSPEARAWELEQLRALGLEDDDWSSDDQCPFCAGRPLSSEKAPKRA</sequence>
<dbReference type="RefSeq" id="WP_129573982.1">
    <property type="nucleotide sequence ID" value="NZ_CP012672.1"/>
</dbReference>
<protein>
    <submittedName>
        <fullName evidence="3">Uncharacterized protein</fullName>
    </submittedName>
</protein>
<reference evidence="2 5" key="2">
    <citation type="submission" date="2015-09" db="EMBL/GenBank/DDBJ databases">
        <title>Sorangium comparison.</title>
        <authorList>
            <person name="Zaburannyi N."/>
            <person name="Bunk B."/>
            <person name="Overmann J."/>
            <person name="Mueller R."/>
        </authorList>
    </citation>
    <scope>NUCLEOTIDE SEQUENCE [LARGE SCALE GENOMIC DNA]</scope>
    <source>
        <strain evidence="2 5">So ce836</strain>
    </source>
</reference>
<organism evidence="3 4">
    <name type="scientific">Sorangium cellulosum</name>
    <name type="common">Polyangium cellulosum</name>
    <dbReference type="NCBI Taxonomy" id="56"/>
    <lineage>
        <taxon>Bacteria</taxon>
        <taxon>Pseudomonadati</taxon>
        <taxon>Myxococcota</taxon>
        <taxon>Polyangia</taxon>
        <taxon>Polyangiales</taxon>
        <taxon>Polyangiaceae</taxon>
        <taxon>Sorangium</taxon>
    </lineage>
</organism>
<gene>
    <name evidence="3" type="ORF">BE04_09645</name>
    <name evidence="2" type="ORF">SOCE836_019910</name>
</gene>
<dbReference type="AlphaFoldDB" id="A0A150PW33"/>
<reference evidence="3 4" key="1">
    <citation type="submission" date="2014-02" db="EMBL/GenBank/DDBJ databases">
        <title>The small core and large imbalanced accessory genome model reveals a collaborative survival strategy of Sorangium cellulosum strains in nature.</title>
        <authorList>
            <person name="Han K."/>
            <person name="Peng R."/>
            <person name="Blom J."/>
            <person name="Li Y.-Z."/>
        </authorList>
    </citation>
    <scope>NUCLEOTIDE SEQUENCE [LARGE SCALE GENOMIC DNA]</scope>
    <source>
        <strain evidence="3 4">So0157-18</strain>
    </source>
</reference>
<proteinExistence type="predicted"/>
<evidence type="ECO:0000313" key="5">
    <source>
        <dbReference type="Proteomes" id="UP000295497"/>
    </source>
</evidence>
<evidence type="ECO:0000313" key="4">
    <source>
        <dbReference type="Proteomes" id="UP000075604"/>
    </source>
</evidence>
<dbReference type="EMBL" id="JELX01001247">
    <property type="protein sequence ID" value="KYF59648.1"/>
    <property type="molecule type" value="Genomic_DNA"/>
</dbReference>
<accession>A0A150PW33</accession>
<name>A0A150PW33_SORCE</name>
<dbReference type="Proteomes" id="UP000295497">
    <property type="component" value="Chromosome"/>
</dbReference>